<keyword evidence="1 4" id="KW-0378">Hydrolase</keyword>
<keyword evidence="2" id="KW-0479">Metal-binding</keyword>
<dbReference type="RefSeq" id="WP_246120192.1">
    <property type="nucleotide sequence ID" value="NZ_SJPF01000005.1"/>
</dbReference>
<dbReference type="SUPFAM" id="SSF53187">
    <property type="entry name" value="Zn-dependent exopeptidases"/>
    <property type="match status" value="1"/>
</dbReference>
<dbReference type="InterPro" id="IPR017439">
    <property type="entry name" value="Amidohydrolase"/>
</dbReference>
<protein>
    <submittedName>
        <fullName evidence="4">N-acetyldiaminopimelate deacetylase</fullName>
        <ecNumber evidence="4">3.5.1.47</ecNumber>
    </submittedName>
</protein>
<dbReference type="InterPro" id="IPR036264">
    <property type="entry name" value="Bact_exopeptidase_dim_dom"/>
</dbReference>
<dbReference type="GO" id="GO:0019877">
    <property type="term" value="P:diaminopimelate biosynthetic process"/>
    <property type="evidence" value="ECO:0007669"/>
    <property type="project" value="UniProtKB-ARBA"/>
</dbReference>
<keyword evidence="2" id="KW-0464">Manganese</keyword>
<feature type="domain" description="Peptidase M20 dimerisation" evidence="3">
    <location>
        <begin position="217"/>
        <end position="316"/>
    </location>
</feature>
<evidence type="ECO:0000313" key="5">
    <source>
        <dbReference type="Proteomes" id="UP000318878"/>
    </source>
</evidence>
<comment type="caution">
    <text evidence="4">The sequence shown here is derived from an EMBL/GenBank/DDBJ whole genome shotgun (WGS) entry which is preliminary data.</text>
</comment>
<feature type="binding site" evidence="2">
    <location>
        <position position="134"/>
    </location>
    <ligand>
        <name>Mn(2+)</name>
        <dbReference type="ChEBI" id="CHEBI:29035"/>
        <label>2</label>
    </ligand>
</feature>
<dbReference type="Pfam" id="PF07687">
    <property type="entry name" value="M20_dimer"/>
    <property type="match status" value="1"/>
</dbReference>
<feature type="binding site" evidence="2">
    <location>
        <position position="170"/>
    </location>
    <ligand>
        <name>Mn(2+)</name>
        <dbReference type="ChEBI" id="CHEBI:29035"/>
        <label>2</label>
    </ligand>
</feature>
<evidence type="ECO:0000313" key="4">
    <source>
        <dbReference type="EMBL" id="TWT30805.1"/>
    </source>
</evidence>
<dbReference type="Gene3D" id="3.30.70.360">
    <property type="match status" value="1"/>
</dbReference>
<feature type="binding site" evidence="2">
    <location>
        <position position="406"/>
    </location>
    <ligand>
        <name>Mn(2+)</name>
        <dbReference type="ChEBI" id="CHEBI:29035"/>
        <label>2</label>
    </ligand>
</feature>
<dbReference type="GO" id="GO:0050118">
    <property type="term" value="F:N-acetyldiaminopimelate deacetylase activity"/>
    <property type="evidence" value="ECO:0007669"/>
    <property type="project" value="UniProtKB-EC"/>
</dbReference>
<dbReference type="NCBIfam" id="TIGR01891">
    <property type="entry name" value="amidohydrolases"/>
    <property type="match status" value="1"/>
</dbReference>
<dbReference type="PIRSF" id="PIRSF005962">
    <property type="entry name" value="Pept_M20D_amidohydro"/>
    <property type="match status" value="1"/>
</dbReference>
<dbReference type="FunFam" id="3.30.70.360:FF:000001">
    <property type="entry name" value="N-acetyldiaminopimelate deacetylase"/>
    <property type="match status" value="1"/>
</dbReference>
<feature type="binding site" evidence="2">
    <location>
        <position position="197"/>
    </location>
    <ligand>
        <name>Mn(2+)</name>
        <dbReference type="ChEBI" id="CHEBI:29035"/>
        <label>2</label>
    </ligand>
</feature>
<dbReference type="PANTHER" id="PTHR11014:SF63">
    <property type="entry name" value="METALLOPEPTIDASE, PUTATIVE (AFU_ORTHOLOGUE AFUA_6G09600)-RELATED"/>
    <property type="match status" value="1"/>
</dbReference>
<dbReference type="InterPro" id="IPR011650">
    <property type="entry name" value="Peptidase_M20_dimer"/>
</dbReference>
<comment type="cofactor">
    <cofactor evidence="2">
        <name>Mn(2+)</name>
        <dbReference type="ChEBI" id="CHEBI:29035"/>
    </cofactor>
    <text evidence="2">The Mn(2+) ion enhances activity.</text>
</comment>
<dbReference type="SUPFAM" id="SSF55031">
    <property type="entry name" value="Bacterial exopeptidase dimerisation domain"/>
    <property type="match status" value="1"/>
</dbReference>
<sequence>MTRRQIIPALLAAWIAVSIPALVRGETADQWVDQNLPQLMEIYKDLHSHPEVSFEEAKTAKKLASFLGDAGYEVTTDVGGHGVVAVLKNGDGPTLMLRCDMDGLPVTEQTELVYASQEKITTADGVTTGVMHACGHDIHMTNIIGVARYLASHRDLWQGTLVVICQPAEERGGGAKAMLEDGLLTRFPKPDHALALHVSATLPAGNVGYRAGYAMANVDSVDITVRGRGGHGAYPHTTIDPIVQASELVMSLQTIISREIKPIDPAVITIGSIHGGTKHNVIGDRCDLQLTVRSYGDKVRSQLRDAIIRRAKAIAQAYGAPEPTIVYSEGTPSLFNDQELAKQLVEVFRKTLGDDHVEPCEPSMGGEDFGRYGRAGVPILMFQLGSVDQKRLDRFAELGQPPPSLHSPFYYPDVEPTLKTGLRAMIAGSLDLLKAPPAEEQRN</sequence>
<dbReference type="GO" id="GO:0046872">
    <property type="term" value="F:metal ion binding"/>
    <property type="evidence" value="ECO:0007669"/>
    <property type="project" value="UniProtKB-KW"/>
</dbReference>
<dbReference type="Gene3D" id="3.40.630.10">
    <property type="entry name" value="Zn peptidases"/>
    <property type="match status" value="1"/>
</dbReference>
<dbReference type="EMBL" id="SJPF01000005">
    <property type="protein sequence ID" value="TWT30805.1"/>
    <property type="molecule type" value="Genomic_DNA"/>
</dbReference>
<dbReference type="InterPro" id="IPR002933">
    <property type="entry name" value="Peptidase_M20"/>
</dbReference>
<reference evidence="4 5" key="1">
    <citation type="submission" date="2019-02" db="EMBL/GenBank/DDBJ databases">
        <title>Deep-cultivation of Planctomycetes and their phenomic and genomic characterization uncovers novel biology.</title>
        <authorList>
            <person name="Wiegand S."/>
            <person name="Jogler M."/>
            <person name="Boedeker C."/>
            <person name="Pinto D."/>
            <person name="Vollmers J."/>
            <person name="Rivas-Marin E."/>
            <person name="Kohn T."/>
            <person name="Peeters S.H."/>
            <person name="Heuer A."/>
            <person name="Rast P."/>
            <person name="Oberbeckmann S."/>
            <person name="Bunk B."/>
            <person name="Jeske O."/>
            <person name="Meyerdierks A."/>
            <person name="Storesund J.E."/>
            <person name="Kallscheuer N."/>
            <person name="Luecker S."/>
            <person name="Lage O.M."/>
            <person name="Pohl T."/>
            <person name="Merkel B.J."/>
            <person name="Hornburger P."/>
            <person name="Mueller R.-W."/>
            <person name="Bruemmer F."/>
            <person name="Labrenz M."/>
            <person name="Spormann A.M."/>
            <person name="Op Den Camp H."/>
            <person name="Overmann J."/>
            <person name="Amann R."/>
            <person name="Jetten M.S.M."/>
            <person name="Mascher T."/>
            <person name="Medema M.H."/>
            <person name="Devos D.P."/>
            <person name="Kaster A.-K."/>
            <person name="Ovreas L."/>
            <person name="Rohde M."/>
            <person name="Galperin M.Y."/>
            <person name="Jogler C."/>
        </authorList>
    </citation>
    <scope>NUCLEOTIDE SEQUENCE [LARGE SCALE GENOMIC DNA]</scope>
    <source>
        <strain evidence="4 5">Enr8</strain>
    </source>
</reference>
<dbReference type="AlphaFoldDB" id="A0A5C5UZ89"/>
<gene>
    <name evidence="4" type="ORF">Enr8_43300</name>
</gene>
<evidence type="ECO:0000259" key="3">
    <source>
        <dbReference type="Pfam" id="PF07687"/>
    </source>
</evidence>
<accession>A0A5C5UZ89</accession>
<dbReference type="Pfam" id="PF01546">
    <property type="entry name" value="Peptidase_M20"/>
    <property type="match status" value="1"/>
</dbReference>
<feature type="binding site" evidence="2">
    <location>
        <position position="136"/>
    </location>
    <ligand>
        <name>Mn(2+)</name>
        <dbReference type="ChEBI" id="CHEBI:29035"/>
        <label>2</label>
    </ligand>
</feature>
<dbReference type="Proteomes" id="UP000318878">
    <property type="component" value="Unassembled WGS sequence"/>
</dbReference>
<proteinExistence type="predicted"/>
<evidence type="ECO:0000256" key="2">
    <source>
        <dbReference type="PIRSR" id="PIRSR005962-1"/>
    </source>
</evidence>
<evidence type="ECO:0000256" key="1">
    <source>
        <dbReference type="ARBA" id="ARBA00022801"/>
    </source>
</evidence>
<dbReference type="EC" id="3.5.1.47" evidence="4"/>
<organism evidence="4 5">
    <name type="scientific">Blastopirellula retiformator</name>
    <dbReference type="NCBI Taxonomy" id="2527970"/>
    <lineage>
        <taxon>Bacteria</taxon>
        <taxon>Pseudomonadati</taxon>
        <taxon>Planctomycetota</taxon>
        <taxon>Planctomycetia</taxon>
        <taxon>Pirellulales</taxon>
        <taxon>Pirellulaceae</taxon>
        <taxon>Blastopirellula</taxon>
    </lineage>
</organism>
<keyword evidence="5" id="KW-1185">Reference proteome</keyword>
<dbReference type="PANTHER" id="PTHR11014">
    <property type="entry name" value="PEPTIDASE M20 FAMILY MEMBER"/>
    <property type="match status" value="1"/>
</dbReference>
<name>A0A5C5UZ89_9BACT</name>